<protein>
    <submittedName>
        <fullName evidence="1">Uncharacterized protein</fullName>
    </submittedName>
</protein>
<accession>A0A4C1W284</accession>
<reference evidence="1 2" key="1">
    <citation type="journal article" date="2019" name="Commun. Biol.">
        <title>The bagworm genome reveals a unique fibroin gene that provides high tensile strength.</title>
        <authorList>
            <person name="Kono N."/>
            <person name="Nakamura H."/>
            <person name="Ohtoshi R."/>
            <person name="Tomita M."/>
            <person name="Numata K."/>
            <person name="Arakawa K."/>
        </authorList>
    </citation>
    <scope>NUCLEOTIDE SEQUENCE [LARGE SCALE GENOMIC DNA]</scope>
</reference>
<name>A0A4C1W284_EUMVA</name>
<dbReference type="EMBL" id="BGZK01000450">
    <property type="protein sequence ID" value="GBP44294.1"/>
    <property type="molecule type" value="Genomic_DNA"/>
</dbReference>
<keyword evidence="2" id="KW-1185">Reference proteome</keyword>
<organism evidence="1 2">
    <name type="scientific">Eumeta variegata</name>
    <name type="common">Bagworm moth</name>
    <name type="synonym">Eumeta japonica</name>
    <dbReference type="NCBI Taxonomy" id="151549"/>
    <lineage>
        <taxon>Eukaryota</taxon>
        <taxon>Metazoa</taxon>
        <taxon>Ecdysozoa</taxon>
        <taxon>Arthropoda</taxon>
        <taxon>Hexapoda</taxon>
        <taxon>Insecta</taxon>
        <taxon>Pterygota</taxon>
        <taxon>Neoptera</taxon>
        <taxon>Endopterygota</taxon>
        <taxon>Lepidoptera</taxon>
        <taxon>Glossata</taxon>
        <taxon>Ditrysia</taxon>
        <taxon>Tineoidea</taxon>
        <taxon>Psychidae</taxon>
        <taxon>Oiketicinae</taxon>
        <taxon>Eumeta</taxon>
    </lineage>
</organism>
<dbReference type="Proteomes" id="UP000299102">
    <property type="component" value="Unassembled WGS sequence"/>
</dbReference>
<evidence type="ECO:0000313" key="2">
    <source>
        <dbReference type="Proteomes" id="UP000299102"/>
    </source>
</evidence>
<evidence type="ECO:0000313" key="1">
    <source>
        <dbReference type="EMBL" id="GBP44294.1"/>
    </source>
</evidence>
<gene>
    <name evidence="1" type="ORF">EVAR_27251_1</name>
</gene>
<proteinExistence type="predicted"/>
<dbReference type="AlphaFoldDB" id="A0A4C1W284"/>
<comment type="caution">
    <text evidence="1">The sequence shown here is derived from an EMBL/GenBank/DDBJ whole genome shotgun (WGS) entry which is preliminary data.</text>
</comment>
<sequence>MLQGGGSIMASLLHQLLNELWKSLRTFKRHTRERNKRPNAAFLLINVINRSKYPKPNFGYDLKSFIFTETSTVRTRRAAMIQNTINRTDPAPETVHSHFPPLKLNATINKNKRLTRIKARFADVISPLLRRGRVCQRRERARTQTSAQRKIISKRNNKNVGRVCSNISAVTSTCREAKTRRPAYWCVTSHVAPPHGDTKDFRWANGPPEMAVPQKDIYS</sequence>